<name>A0A1M6LA72_9FIRM</name>
<accession>A0A1M6LA72</accession>
<feature type="transmembrane region" description="Helical" evidence="1">
    <location>
        <begin position="59"/>
        <end position="80"/>
    </location>
</feature>
<dbReference type="GO" id="GO:0003676">
    <property type="term" value="F:nucleic acid binding"/>
    <property type="evidence" value="ECO:0007669"/>
    <property type="project" value="InterPro"/>
</dbReference>
<dbReference type="InterPro" id="IPR002035">
    <property type="entry name" value="VWF_A"/>
</dbReference>
<feature type="domain" description="Aerotolerance regulator N-terminal" evidence="2">
    <location>
        <begin position="1"/>
        <end position="78"/>
    </location>
</feature>
<dbReference type="STRING" id="1120989.SAMN02745227_00434"/>
<dbReference type="OrthoDB" id="9780136at2"/>
<dbReference type="Pfam" id="PF13519">
    <property type="entry name" value="VWA_2"/>
    <property type="match status" value="1"/>
</dbReference>
<reference evidence="5" key="1">
    <citation type="submission" date="2016-11" db="EMBL/GenBank/DDBJ databases">
        <authorList>
            <person name="Varghese N."/>
            <person name="Submissions S."/>
        </authorList>
    </citation>
    <scope>NUCLEOTIDE SEQUENCE [LARGE SCALE GENOMIC DNA]</scope>
    <source>
        <strain evidence="5">DSM 14826</strain>
    </source>
</reference>
<proteinExistence type="predicted"/>
<keyword evidence="5" id="KW-1185">Reference proteome</keyword>
<dbReference type="EMBL" id="FRAI01000005">
    <property type="protein sequence ID" value="SHJ68100.1"/>
    <property type="molecule type" value="Genomic_DNA"/>
</dbReference>
<keyword evidence="1" id="KW-1133">Transmembrane helix</keyword>
<dbReference type="InterPro" id="IPR002052">
    <property type="entry name" value="DNA_methylase_N6_adenine_CS"/>
</dbReference>
<dbReference type="NCBIfam" id="TIGR02226">
    <property type="entry name" value="two_anch"/>
    <property type="match status" value="1"/>
</dbReference>
<dbReference type="PANTHER" id="PTHR37464">
    <property type="entry name" value="BLL2463 PROTEIN"/>
    <property type="match status" value="1"/>
</dbReference>
<dbReference type="PANTHER" id="PTHR37464:SF1">
    <property type="entry name" value="BLL2463 PROTEIN"/>
    <property type="match status" value="1"/>
</dbReference>
<dbReference type="SUPFAM" id="SSF53300">
    <property type="entry name" value="vWA-like"/>
    <property type="match status" value="1"/>
</dbReference>
<protein>
    <submittedName>
        <fullName evidence="4">N-terminal double-transmembrane domain-containing protein</fullName>
    </submittedName>
</protein>
<dbReference type="InterPro" id="IPR011933">
    <property type="entry name" value="Double_TM_dom"/>
</dbReference>
<dbReference type="InterPro" id="IPR024163">
    <property type="entry name" value="Aerotolerance_reg_N"/>
</dbReference>
<gene>
    <name evidence="4" type="ORF">SAMN02745227_00434</name>
</gene>
<dbReference type="InterPro" id="IPR036465">
    <property type="entry name" value="vWFA_dom_sf"/>
</dbReference>
<evidence type="ECO:0000313" key="4">
    <source>
        <dbReference type="EMBL" id="SHJ68100.1"/>
    </source>
</evidence>
<dbReference type="Gene3D" id="3.40.50.410">
    <property type="entry name" value="von Willebrand factor, type A domain"/>
    <property type="match status" value="1"/>
</dbReference>
<sequence>MAFLTPLGLVALLALPVIILLYLVKRKRNIFTVPSVFLWEKLDRPSHSHFNVNKLLKNLLLYLQLLVALLLALSIATPVISGLGKEEGNIIVILDTSVSMAVRSEDKSRLEEGVEKLKRLIDGKGKNSYMAIISGGEFLTGLTKDKEQLYQSLEKVKIKGETFNLEENFLLAQSLGETLDNVEVFLISDGNFAELDYINLPFTYLPVGKGSVQNLYLNNMIIEEGRLLLQVGNNGEKDLATYINIYNSEGERVGRRKVEIKEGTSLDLIWRNLPPSPWYMGEIELKDDFLEDNLYFGVEEKGEEGKVLLVTKGNPFLEKALLINPNLKISKISPDKFSKGLLTGYDIYVFDGFLPEELPQGAMLIFDPPYPNGHFPLTKPQKINYIFSKSSPLLNFVDLTDVNIYYSKILSEGKELISSDQGKIGVEMEFSRYIAIIFGFPLQGGDLHLRPAFPILLLNITDYFLKPQISVSNFKLHHYPIYSPPLGTKELLVITPHGEEFSYTGDFPQIGSQLKEIGVYRLIWEDKEVLLPLNHPRVTGSLQYNPTITFQGKEVVGGSVKGNFNLTPLLLILALILLLLEWWVQHYVF</sequence>
<evidence type="ECO:0000259" key="3">
    <source>
        <dbReference type="Pfam" id="PF13519"/>
    </source>
</evidence>
<evidence type="ECO:0000259" key="2">
    <source>
        <dbReference type="Pfam" id="PF07584"/>
    </source>
</evidence>
<dbReference type="Proteomes" id="UP000243547">
    <property type="component" value="Unassembled WGS sequence"/>
</dbReference>
<dbReference type="Pfam" id="PF07584">
    <property type="entry name" value="BatA"/>
    <property type="match status" value="1"/>
</dbReference>
<evidence type="ECO:0000313" key="5">
    <source>
        <dbReference type="Proteomes" id="UP000243547"/>
    </source>
</evidence>
<organism evidence="4 5">
    <name type="scientific">Anaerobranca californiensis DSM 14826</name>
    <dbReference type="NCBI Taxonomy" id="1120989"/>
    <lineage>
        <taxon>Bacteria</taxon>
        <taxon>Bacillati</taxon>
        <taxon>Bacillota</taxon>
        <taxon>Clostridia</taxon>
        <taxon>Eubacteriales</taxon>
        <taxon>Proteinivoracaceae</taxon>
        <taxon>Anaerobranca</taxon>
    </lineage>
</organism>
<keyword evidence="1" id="KW-0472">Membrane</keyword>
<dbReference type="PROSITE" id="PS00092">
    <property type="entry name" value="N6_MTASE"/>
    <property type="match status" value="1"/>
</dbReference>
<feature type="transmembrane region" description="Helical" evidence="1">
    <location>
        <begin position="6"/>
        <end position="24"/>
    </location>
</feature>
<dbReference type="GO" id="GO:0008168">
    <property type="term" value="F:methyltransferase activity"/>
    <property type="evidence" value="ECO:0007669"/>
    <property type="project" value="InterPro"/>
</dbReference>
<evidence type="ECO:0000256" key="1">
    <source>
        <dbReference type="SAM" id="Phobius"/>
    </source>
</evidence>
<dbReference type="GO" id="GO:0032259">
    <property type="term" value="P:methylation"/>
    <property type="evidence" value="ECO:0007669"/>
    <property type="project" value="InterPro"/>
</dbReference>
<feature type="transmembrane region" description="Helical" evidence="1">
    <location>
        <begin position="566"/>
        <end position="584"/>
    </location>
</feature>
<dbReference type="RefSeq" id="WP_072905848.1">
    <property type="nucleotide sequence ID" value="NZ_FRAI01000005.1"/>
</dbReference>
<feature type="domain" description="VWFA" evidence="3">
    <location>
        <begin position="90"/>
        <end position="190"/>
    </location>
</feature>
<dbReference type="AlphaFoldDB" id="A0A1M6LA72"/>
<keyword evidence="1 4" id="KW-0812">Transmembrane</keyword>